<proteinExistence type="predicted"/>
<accession>A0A0R3U9M9</accession>
<organism evidence="1 2">
    <name type="scientific">Mesocestoides corti</name>
    <name type="common">Flatworm</name>
    <dbReference type="NCBI Taxonomy" id="53468"/>
    <lineage>
        <taxon>Eukaryota</taxon>
        <taxon>Metazoa</taxon>
        <taxon>Spiralia</taxon>
        <taxon>Lophotrochozoa</taxon>
        <taxon>Platyhelminthes</taxon>
        <taxon>Cestoda</taxon>
        <taxon>Eucestoda</taxon>
        <taxon>Cyclophyllidea</taxon>
        <taxon>Mesocestoididae</taxon>
        <taxon>Mesocestoides</taxon>
    </lineage>
</organism>
<protein>
    <recommendedName>
        <fullName evidence="3">PDZ domain-containing protein</fullName>
    </recommendedName>
</protein>
<dbReference type="InterPro" id="IPR011993">
    <property type="entry name" value="PH-like_dom_sf"/>
</dbReference>
<dbReference type="Proteomes" id="UP000267029">
    <property type="component" value="Unassembled WGS sequence"/>
</dbReference>
<keyword evidence="2" id="KW-1185">Reference proteome</keyword>
<reference evidence="1 2" key="1">
    <citation type="submission" date="2018-10" db="EMBL/GenBank/DDBJ databases">
        <authorList>
            <consortium name="Pathogen Informatics"/>
        </authorList>
    </citation>
    <scope>NUCLEOTIDE SEQUENCE [LARGE SCALE GENOMIC DNA]</scope>
</reference>
<evidence type="ECO:0008006" key="3">
    <source>
        <dbReference type="Google" id="ProtNLM"/>
    </source>
</evidence>
<dbReference type="Gene3D" id="2.30.29.30">
    <property type="entry name" value="Pleckstrin-homology domain (PH domain)/Phosphotyrosine-binding domain (PTB)"/>
    <property type="match status" value="1"/>
</dbReference>
<dbReference type="OrthoDB" id="9044749at2759"/>
<gene>
    <name evidence="1" type="ORF">MCOS_LOCUS3628</name>
</gene>
<name>A0A0R3U9M9_MESCO</name>
<dbReference type="AlphaFoldDB" id="A0A0R3U9M9"/>
<sequence length="304" mass="33732">MPFYTVHYFVPCSRFGIRVRVLNTHYVITELDEEFKETEGDLFEPGDVITTVAGDALRGKAVDLRKMLLKQCRKPMQFEVAKVRSPDGSLFQPIVDLLKKSGYSDILKETRGTNKKACCHIRRVCLFSFNGANSVKWSNCEALDLTTCYSILEEGGLEARGAEQSAKEIAHSVRYVGKTGVDRRGTKSLIDAIIDSVVAEHPSPSQYLPVRVGLGELNMKVWPVTPGTCRDANAKPFLTHAYPIITVVGQGSQNPRYFGYIASNSTYNTAEGFTAYVFLCWNANEAARIVKGISSGLKRTRLTT</sequence>
<dbReference type="STRING" id="53468.A0A0R3U9M9"/>
<dbReference type="SUPFAM" id="SSF50729">
    <property type="entry name" value="PH domain-like"/>
    <property type="match status" value="1"/>
</dbReference>
<evidence type="ECO:0000313" key="1">
    <source>
        <dbReference type="EMBL" id="VDD77625.1"/>
    </source>
</evidence>
<evidence type="ECO:0000313" key="2">
    <source>
        <dbReference type="Proteomes" id="UP000267029"/>
    </source>
</evidence>
<dbReference type="EMBL" id="UXSR01000892">
    <property type="protein sequence ID" value="VDD77625.1"/>
    <property type="molecule type" value="Genomic_DNA"/>
</dbReference>